<protein>
    <submittedName>
        <fullName evidence="1">Uncharacterized protein</fullName>
    </submittedName>
</protein>
<feature type="non-terminal residue" evidence="1">
    <location>
        <position position="168"/>
    </location>
</feature>
<proteinExistence type="predicted"/>
<accession>X1M7Y7</accession>
<dbReference type="EMBL" id="BARV01006533">
    <property type="protein sequence ID" value="GAI14196.1"/>
    <property type="molecule type" value="Genomic_DNA"/>
</dbReference>
<dbReference type="AlphaFoldDB" id="X1M7Y7"/>
<comment type="caution">
    <text evidence="1">The sequence shown here is derived from an EMBL/GenBank/DDBJ whole genome shotgun (WGS) entry which is preliminary data.</text>
</comment>
<reference evidence="1" key="1">
    <citation type="journal article" date="2014" name="Front. Microbiol.">
        <title>High frequency of phylogenetically diverse reductive dehalogenase-homologous genes in deep subseafloor sedimentary metagenomes.</title>
        <authorList>
            <person name="Kawai M."/>
            <person name="Futagami T."/>
            <person name="Toyoda A."/>
            <person name="Takaki Y."/>
            <person name="Nishi S."/>
            <person name="Hori S."/>
            <person name="Arai W."/>
            <person name="Tsubouchi T."/>
            <person name="Morono Y."/>
            <person name="Uchiyama I."/>
            <person name="Ito T."/>
            <person name="Fujiyama A."/>
            <person name="Inagaki F."/>
            <person name="Takami H."/>
        </authorList>
    </citation>
    <scope>NUCLEOTIDE SEQUENCE</scope>
    <source>
        <strain evidence="1">Expedition CK06-06</strain>
    </source>
</reference>
<sequence>MTEIPKISLEHSGLKNADSQIVSESYKQLIEQAIQQGLNLTKLDEIIICEDFQSRIFSFQDNVGLPQEITSEPEYLAAGKVIWYPRPEGDMRAKIFINAGLVPQLYESEPPTINVPAIQLLVHELGHVHDDTYITEQFGSIGSHILGNPELISLCLSRCIWGEYHAEF</sequence>
<evidence type="ECO:0000313" key="1">
    <source>
        <dbReference type="EMBL" id="GAI14196.1"/>
    </source>
</evidence>
<gene>
    <name evidence="1" type="ORF">S06H3_13385</name>
</gene>
<organism evidence="1">
    <name type="scientific">marine sediment metagenome</name>
    <dbReference type="NCBI Taxonomy" id="412755"/>
    <lineage>
        <taxon>unclassified sequences</taxon>
        <taxon>metagenomes</taxon>
        <taxon>ecological metagenomes</taxon>
    </lineage>
</organism>
<name>X1M7Y7_9ZZZZ</name>